<evidence type="ECO:0000313" key="3">
    <source>
        <dbReference type="Proteomes" id="UP000008963"/>
    </source>
</evidence>
<keyword evidence="1" id="KW-0732">Signal</keyword>
<keyword evidence="3" id="KW-1185">Reference proteome</keyword>
<dbReference type="OrthoDB" id="5291749at2"/>
<dbReference type="PANTHER" id="PTHR38477:SF1">
    <property type="entry name" value="MUREIN L,D-TRANSPEPTIDASE CATALYTIC DOMAIN FAMILY PROTEIN"/>
    <property type="match status" value="1"/>
</dbReference>
<protein>
    <submittedName>
        <fullName evidence="2">Exported protein</fullName>
    </submittedName>
</protein>
<dbReference type="Proteomes" id="UP000008963">
    <property type="component" value="Chromosome"/>
</dbReference>
<dbReference type="PATRIC" id="fig|862908.3.peg.2674"/>
<dbReference type="PANTHER" id="PTHR38477">
    <property type="entry name" value="HYPOTHETICAL EXPORTED PROTEIN"/>
    <property type="match status" value="1"/>
</dbReference>
<dbReference type="HOGENOM" id="CLU_899458_0_0_7"/>
<feature type="signal peptide" evidence="1">
    <location>
        <begin position="1"/>
        <end position="17"/>
    </location>
</feature>
<dbReference type="STRING" id="862908.BMS_2797"/>
<gene>
    <name evidence="2" type="ordered locus">BMS_2797</name>
</gene>
<dbReference type="InterPro" id="IPR032676">
    <property type="entry name" value="YkuD_2"/>
</dbReference>
<dbReference type="AlphaFoldDB" id="E1WY18"/>
<sequence length="309" mass="34596">MSKLLLLIFCLHFSVFADESIPVEYEEEPAVADKCSPEYIEALNEELRLAAKQSIGIADTLLRGESCQYYKKFIKAGVPVNALKQSLYYFEKNKKSFKNKNYITIADYSVNSTKERFFLLDMRTGEVSSSKVSHGSGSLGGVKYGDATISNGRVTKSSNHNGMMKRCRIPKNKVGNKHDQYALTRPGFFKTGEFYMSSSHNEAKKGNRGWPTFRVNGRSYNGMRMDGLSDGVNDKARAQGVVMHEAYYNTGSVMGRSFGCPAFVPKQGRKIMEKIAGGSLYYSYVPIDGCKEDYNKALEPISEWSSMCE</sequence>
<dbReference type="eggNOG" id="ENOG5033MHA">
    <property type="taxonomic scope" value="Bacteria"/>
</dbReference>
<dbReference type="RefSeq" id="WP_014245347.1">
    <property type="nucleotide sequence ID" value="NC_016620.1"/>
</dbReference>
<dbReference type="Pfam" id="PF13645">
    <property type="entry name" value="YkuD_2"/>
    <property type="match status" value="2"/>
</dbReference>
<evidence type="ECO:0000256" key="1">
    <source>
        <dbReference type="SAM" id="SignalP"/>
    </source>
</evidence>
<organism evidence="2 3">
    <name type="scientific">Halobacteriovorax marinus (strain ATCC BAA-682 / DSM 15412 / SJ)</name>
    <name type="common">Bacteriovorax marinus</name>
    <dbReference type="NCBI Taxonomy" id="862908"/>
    <lineage>
        <taxon>Bacteria</taxon>
        <taxon>Pseudomonadati</taxon>
        <taxon>Bdellovibrionota</taxon>
        <taxon>Bacteriovoracia</taxon>
        <taxon>Bacteriovoracales</taxon>
        <taxon>Halobacteriovoraceae</taxon>
        <taxon>Halobacteriovorax</taxon>
    </lineage>
</organism>
<dbReference type="KEGG" id="bmx:BMS_2797"/>
<accession>E1WY18</accession>
<name>E1WY18_HALMS</name>
<reference evidence="3" key="1">
    <citation type="journal article" date="2013" name="ISME J.">
        <title>A small predatory core genome in the divergent marine Bacteriovorax marinus SJ and the terrestrial Bdellovibrio bacteriovorus.</title>
        <authorList>
            <person name="Crossman L.C."/>
            <person name="Chen H."/>
            <person name="Cerdeno-Tarraga A.M."/>
            <person name="Brooks K."/>
            <person name="Quail M.A."/>
            <person name="Pineiro S.A."/>
            <person name="Hobley L."/>
            <person name="Sockett R.E."/>
            <person name="Bentley S.D."/>
            <person name="Parkhill J."/>
            <person name="Williams H.N."/>
            <person name="Stine O.C."/>
        </authorList>
    </citation>
    <scope>NUCLEOTIDE SEQUENCE [LARGE SCALE GENOMIC DNA]</scope>
    <source>
        <strain evidence="3">ATCC BAA-682 / DSM 15412 / SJ</strain>
    </source>
</reference>
<dbReference type="EMBL" id="FQ312005">
    <property type="protein sequence ID" value="CBW27573.1"/>
    <property type="molecule type" value="Genomic_DNA"/>
</dbReference>
<feature type="chain" id="PRO_5003154171" evidence="1">
    <location>
        <begin position="18"/>
        <end position="309"/>
    </location>
</feature>
<evidence type="ECO:0000313" key="2">
    <source>
        <dbReference type="EMBL" id="CBW27573.1"/>
    </source>
</evidence>
<proteinExistence type="predicted"/>